<keyword evidence="2" id="KW-1185">Reference proteome</keyword>
<accession>A0A4P1RPJ9</accession>
<organism evidence="1 2">
    <name type="scientific">Lupinus angustifolius</name>
    <name type="common">Narrow-leaved blue lupine</name>
    <dbReference type="NCBI Taxonomy" id="3871"/>
    <lineage>
        <taxon>Eukaryota</taxon>
        <taxon>Viridiplantae</taxon>
        <taxon>Streptophyta</taxon>
        <taxon>Embryophyta</taxon>
        <taxon>Tracheophyta</taxon>
        <taxon>Spermatophyta</taxon>
        <taxon>Magnoliopsida</taxon>
        <taxon>eudicotyledons</taxon>
        <taxon>Gunneridae</taxon>
        <taxon>Pentapetalae</taxon>
        <taxon>rosids</taxon>
        <taxon>fabids</taxon>
        <taxon>Fabales</taxon>
        <taxon>Fabaceae</taxon>
        <taxon>Papilionoideae</taxon>
        <taxon>50 kb inversion clade</taxon>
        <taxon>genistoids sensu lato</taxon>
        <taxon>core genistoids</taxon>
        <taxon>Genisteae</taxon>
        <taxon>Lupinus</taxon>
    </lineage>
</organism>
<dbReference type="EMBL" id="CM007363">
    <property type="protein sequence ID" value="OIW15097.1"/>
    <property type="molecule type" value="Genomic_DNA"/>
</dbReference>
<protein>
    <recommendedName>
        <fullName evidence="3">Reverse transcriptase Ty1/copia-type domain-containing protein</fullName>
    </recommendedName>
</protein>
<dbReference type="Gramene" id="OIW15097">
    <property type="protein sequence ID" value="OIW15097"/>
    <property type="gene ID" value="TanjilG_08584"/>
</dbReference>
<name>A0A4P1RPJ9_LUPAN</name>
<evidence type="ECO:0008006" key="3">
    <source>
        <dbReference type="Google" id="ProtNLM"/>
    </source>
</evidence>
<evidence type="ECO:0000313" key="1">
    <source>
        <dbReference type="EMBL" id="OIW15097.1"/>
    </source>
</evidence>
<gene>
    <name evidence="1" type="ORF">TanjilG_08584</name>
</gene>
<reference evidence="1 2" key="1">
    <citation type="journal article" date="2017" name="Plant Biotechnol. J.">
        <title>A comprehensive draft genome sequence for lupin (Lupinus angustifolius), an emerging health food: insights into plant-microbe interactions and legume evolution.</title>
        <authorList>
            <person name="Hane J.K."/>
            <person name="Ming Y."/>
            <person name="Kamphuis L.G."/>
            <person name="Nelson M.N."/>
            <person name="Garg G."/>
            <person name="Atkins C.A."/>
            <person name="Bayer P.E."/>
            <person name="Bravo A."/>
            <person name="Bringans S."/>
            <person name="Cannon S."/>
            <person name="Edwards D."/>
            <person name="Foley R."/>
            <person name="Gao L.L."/>
            <person name="Harrison M.J."/>
            <person name="Huang W."/>
            <person name="Hurgobin B."/>
            <person name="Li S."/>
            <person name="Liu C.W."/>
            <person name="McGrath A."/>
            <person name="Morahan G."/>
            <person name="Murray J."/>
            <person name="Weller J."/>
            <person name="Jian J."/>
            <person name="Singh K.B."/>
        </authorList>
    </citation>
    <scope>NUCLEOTIDE SEQUENCE [LARGE SCALE GENOMIC DNA]</scope>
    <source>
        <strain evidence="2">cv. Tanjil</strain>
        <tissue evidence="1">Whole plant</tissue>
    </source>
</reference>
<sequence length="162" mass="19252">MNEFHDGGHGFLAQELDFKLVPLLQDECIFGYKEVYKQEPAISGKDEEKFKACLGAKGYSQQQRINYNEIFSSVVKHTSIMAVLSLIARWKRNMTWPYSLCLMRHRITEKSMRWVWWQPWSWVNTLSKIQQFGPWTFRVTKWVGVISYKYVFCKSRCINPIL</sequence>
<dbReference type="Proteomes" id="UP000188354">
    <property type="component" value="Chromosome LG03"/>
</dbReference>
<dbReference type="AlphaFoldDB" id="A0A4P1RPJ9"/>
<proteinExistence type="predicted"/>
<evidence type="ECO:0000313" key="2">
    <source>
        <dbReference type="Proteomes" id="UP000188354"/>
    </source>
</evidence>